<keyword evidence="16" id="KW-1185">Reference proteome</keyword>
<proteinExistence type="inferred from homology"/>
<evidence type="ECO:0000256" key="10">
    <source>
        <dbReference type="ARBA" id="ARBA00068717"/>
    </source>
</evidence>
<evidence type="ECO:0000256" key="12">
    <source>
        <dbReference type="RuleBase" id="RU000363"/>
    </source>
</evidence>
<evidence type="ECO:0000313" key="16">
    <source>
        <dbReference type="Proteomes" id="UP000800096"/>
    </source>
</evidence>
<evidence type="ECO:0000313" key="15">
    <source>
        <dbReference type="EMBL" id="KAF1911161.1"/>
    </source>
</evidence>
<evidence type="ECO:0000256" key="4">
    <source>
        <dbReference type="ARBA" id="ARBA00022857"/>
    </source>
</evidence>
<keyword evidence="5 13" id="KW-1133">Transmembrane helix</keyword>
<dbReference type="Pfam" id="PF00106">
    <property type="entry name" value="adh_short"/>
    <property type="match status" value="1"/>
</dbReference>
<organism evidence="15 16">
    <name type="scientific">Ampelomyces quisqualis</name>
    <name type="common">Powdery mildew agent</name>
    <dbReference type="NCBI Taxonomy" id="50730"/>
    <lineage>
        <taxon>Eukaryota</taxon>
        <taxon>Fungi</taxon>
        <taxon>Dikarya</taxon>
        <taxon>Ascomycota</taxon>
        <taxon>Pezizomycotina</taxon>
        <taxon>Dothideomycetes</taxon>
        <taxon>Pleosporomycetidae</taxon>
        <taxon>Pleosporales</taxon>
        <taxon>Pleosporineae</taxon>
        <taxon>Phaeosphaeriaceae</taxon>
        <taxon>Ampelomyces</taxon>
    </lineage>
</organism>
<dbReference type="GO" id="GO:0016020">
    <property type="term" value="C:membrane"/>
    <property type="evidence" value="ECO:0007669"/>
    <property type="project" value="UniProtKB-SubCell"/>
</dbReference>
<reference evidence="15" key="1">
    <citation type="journal article" date="2020" name="Stud. Mycol.">
        <title>101 Dothideomycetes genomes: a test case for predicting lifestyles and emergence of pathogens.</title>
        <authorList>
            <person name="Haridas S."/>
            <person name="Albert R."/>
            <person name="Binder M."/>
            <person name="Bloem J."/>
            <person name="Labutti K."/>
            <person name="Salamov A."/>
            <person name="Andreopoulos B."/>
            <person name="Baker S."/>
            <person name="Barry K."/>
            <person name="Bills G."/>
            <person name="Bluhm B."/>
            <person name="Cannon C."/>
            <person name="Castanera R."/>
            <person name="Culley D."/>
            <person name="Daum C."/>
            <person name="Ezra D."/>
            <person name="Gonzalez J."/>
            <person name="Henrissat B."/>
            <person name="Kuo A."/>
            <person name="Liang C."/>
            <person name="Lipzen A."/>
            <person name="Lutzoni F."/>
            <person name="Magnuson J."/>
            <person name="Mondo S."/>
            <person name="Nolan M."/>
            <person name="Ohm R."/>
            <person name="Pangilinan J."/>
            <person name="Park H.-J."/>
            <person name="Ramirez L."/>
            <person name="Alfaro M."/>
            <person name="Sun H."/>
            <person name="Tritt A."/>
            <person name="Yoshinaga Y."/>
            <person name="Zwiers L.-H."/>
            <person name="Turgeon B."/>
            <person name="Goodwin S."/>
            <person name="Spatafora J."/>
            <person name="Crous P."/>
            <person name="Grigoriev I."/>
        </authorList>
    </citation>
    <scope>NUCLEOTIDE SEQUENCE</scope>
    <source>
        <strain evidence="15">HMLAC05119</strain>
    </source>
</reference>
<evidence type="ECO:0000256" key="8">
    <source>
        <dbReference type="ARBA" id="ARBA00023136"/>
    </source>
</evidence>
<keyword evidence="7" id="KW-0443">Lipid metabolism</keyword>
<evidence type="ECO:0000256" key="6">
    <source>
        <dbReference type="ARBA" id="ARBA00023002"/>
    </source>
</evidence>
<dbReference type="EMBL" id="ML979146">
    <property type="protein sequence ID" value="KAF1911161.1"/>
    <property type="molecule type" value="Genomic_DNA"/>
</dbReference>
<protein>
    <recommendedName>
        <fullName evidence="10">Short-chain dehydrogenase/reductase 3</fullName>
    </recommendedName>
    <alternativeName>
        <fullName evidence="11">Retinal short-chain dehydrogenase/reductase 1</fullName>
    </alternativeName>
</protein>
<feature type="transmembrane region" description="Helical" evidence="13">
    <location>
        <begin position="45"/>
        <end position="67"/>
    </location>
</feature>
<dbReference type="InterPro" id="IPR002347">
    <property type="entry name" value="SDR_fam"/>
</dbReference>
<dbReference type="Gene3D" id="3.40.50.720">
    <property type="entry name" value="NAD(P)-binding Rossmann-like Domain"/>
    <property type="match status" value="1"/>
</dbReference>
<feature type="domain" description="Ketoreductase" evidence="14">
    <location>
        <begin position="115"/>
        <end position="290"/>
    </location>
</feature>
<dbReference type="PANTHER" id="PTHR24322">
    <property type="entry name" value="PKSB"/>
    <property type="match status" value="1"/>
</dbReference>
<dbReference type="AlphaFoldDB" id="A0A6A5Q560"/>
<comment type="function">
    <text evidence="9">Catalyzes the reduction of all-trans-retinal to all-trans-retinol in the presence of NADPH.</text>
</comment>
<keyword evidence="6" id="KW-0560">Oxidoreductase</keyword>
<keyword evidence="3 13" id="KW-0812">Transmembrane</keyword>
<dbReference type="PROSITE" id="PS00061">
    <property type="entry name" value="ADH_SHORT"/>
    <property type="match status" value="1"/>
</dbReference>
<dbReference type="Proteomes" id="UP000800096">
    <property type="component" value="Unassembled WGS sequence"/>
</dbReference>
<dbReference type="InterPro" id="IPR020904">
    <property type="entry name" value="Sc_DH/Rdtase_CS"/>
</dbReference>
<evidence type="ECO:0000256" key="2">
    <source>
        <dbReference type="ARBA" id="ARBA00006484"/>
    </source>
</evidence>
<dbReference type="PRINTS" id="PR00081">
    <property type="entry name" value="GDHRDH"/>
</dbReference>
<dbReference type="PRINTS" id="PR00080">
    <property type="entry name" value="SDRFAMILY"/>
</dbReference>
<evidence type="ECO:0000256" key="7">
    <source>
        <dbReference type="ARBA" id="ARBA00023098"/>
    </source>
</evidence>
<keyword evidence="8 13" id="KW-0472">Membrane</keyword>
<name>A0A6A5Q560_AMPQU</name>
<comment type="similarity">
    <text evidence="2 12">Belongs to the short-chain dehydrogenases/reductases (SDR) family.</text>
</comment>
<evidence type="ECO:0000256" key="3">
    <source>
        <dbReference type="ARBA" id="ARBA00022692"/>
    </source>
</evidence>
<sequence length="381" mass="41622">MCQRSSSSCVEVPKMPSAIKEVTVQLPQSHNRPDQPWHHYLSIDIIWYVLGYTLFHPFVSWVVVLCLRAQYTAYGAPEMRIAVAWSILMSAIGIFGIISEQIAFGSPREVDLAEEVIVITGGVEGLGGLLAETYGMRNANIAVLDTKKVDPDEAEEKGVVYYQCDVADAKQVEAAAAKIVEELGAPTILINNAGIVHKKSILDTSIEEVEQTFRVNTLSHFITLRTFLPHMLRESRGTIVTVSSVLGHLGAANLSAYTASKAALLALHHSLRAELAQIPEATEIKTILVTPGQMSTKMFADVEPPNTFFAPTATPADLGKSIIRLIERGESGEVAIPLYSQYIGFFTMLPTGVQQLVRRWSGLDTAVGKVSSRRKDSGEKK</sequence>
<dbReference type="InterPro" id="IPR057326">
    <property type="entry name" value="KR_dom"/>
</dbReference>
<dbReference type="PANTHER" id="PTHR24322:SF736">
    <property type="entry name" value="RETINOL DEHYDROGENASE 10"/>
    <property type="match status" value="1"/>
</dbReference>
<feature type="transmembrane region" description="Helical" evidence="13">
    <location>
        <begin position="79"/>
        <end position="98"/>
    </location>
</feature>
<evidence type="ECO:0000259" key="14">
    <source>
        <dbReference type="SMART" id="SM00822"/>
    </source>
</evidence>
<dbReference type="GO" id="GO:0052650">
    <property type="term" value="F:all-trans-retinol dehydrogenase (NADP+) activity"/>
    <property type="evidence" value="ECO:0007669"/>
    <property type="project" value="UniProtKB-ARBA"/>
</dbReference>
<evidence type="ECO:0000256" key="9">
    <source>
        <dbReference type="ARBA" id="ARBA00059620"/>
    </source>
</evidence>
<accession>A0A6A5Q560</accession>
<gene>
    <name evidence="15" type="ORF">BDU57DRAFT_560693</name>
</gene>
<dbReference type="InterPro" id="IPR036291">
    <property type="entry name" value="NAD(P)-bd_dom_sf"/>
</dbReference>
<dbReference type="SUPFAM" id="SSF51735">
    <property type="entry name" value="NAD(P)-binding Rossmann-fold domains"/>
    <property type="match status" value="1"/>
</dbReference>
<evidence type="ECO:0000256" key="1">
    <source>
        <dbReference type="ARBA" id="ARBA00004141"/>
    </source>
</evidence>
<evidence type="ECO:0000256" key="13">
    <source>
        <dbReference type="SAM" id="Phobius"/>
    </source>
</evidence>
<evidence type="ECO:0000256" key="11">
    <source>
        <dbReference type="ARBA" id="ARBA00082544"/>
    </source>
</evidence>
<comment type="subcellular location">
    <subcellularLocation>
        <location evidence="1">Membrane</location>
        <topology evidence="1">Multi-pass membrane protein</topology>
    </subcellularLocation>
</comment>
<dbReference type="SMART" id="SM00822">
    <property type="entry name" value="PKS_KR"/>
    <property type="match status" value="1"/>
</dbReference>
<dbReference type="OrthoDB" id="5840532at2759"/>
<keyword evidence="4" id="KW-0521">NADP</keyword>
<evidence type="ECO:0000256" key="5">
    <source>
        <dbReference type="ARBA" id="ARBA00022989"/>
    </source>
</evidence>
<dbReference type="FunFam" id="3.40.50.720:FF:000131">
    <property type="entry name" value="Short-chain dehydrogenase/reductase 3"/>
    <property type="match status" value="1"/>
</dbReference>